<protein>
    <submittedName>
        <fullName evidence="2">Uncharacterized protein</fullName>
    </submittedName>
</protein>
<name>A0A0H5RFS2_9EUKA</name>
<organism evidence="2">
    <name type="scientific">Spongospora subterranea</name>
    <dbReference type="NCBI Taxonomy" id="70186"/>
    <lineage>
        <taxon>Eukaryota</taxon>
        <taxon>Sar</taxon>
        <taxon>Rhizaria</taxon>
        <taxon>Endomyxa</taxon>
        <taxon>Phytomyxea</taxon>
        <taxon>Plasmodiophorida</taxon>
        <taxon>Plasmodiophoridae</taxon>
        <taxon>Spongospora</taxon>
    </lineage>
</organism>
<feature type="region of interest" description="Disordered" evidence="1">
    <location>
        <begin position="1"/>
        <end position="21"/>
    </location>
</feature>
<sequence length="130" mass="14950">PSRTRRQRGAGPVQKSGTDSVAVCQEMQPNERGQNCCHRLRRTEEEVPNTIATNDDVKSDQITLEEYFDDYYNPLQTFRQNLDNYSTYLTQHWTAWAIEECYPDGIEFDRRVTAAAGDTTITDSTCRSTM</sequence>
<dbReference type="EMBL" id="HACM01012426">
    <property type="protein sequence ID" value="CRZ12868.1"/>
    <property type="molecule type" value="Transcribed_RNA"/>
</dbReference>
<dbReference type="AlphaFoldDB" id="A0A0H5RFS2"/>
<reference evidence="2" key="1">
    <citation type="submission" date="2015-04" db="EMBL/GenBank/DDBJ databases">
        <title>The genome sequence of the plant pathogenic Rhizarian Plasmodiophora brassicae reveals insights in its biotrophic life cycle and the origin of chitin synthesis.</title>
        <authorList>
            <person name="Schwelm A."/>
            <person name="Fogelqvist J."/>
            <person name="Knaust A."/>
            <person name="Julke S."/>
            <person name="Lilja T."/>
            <person name="Dhandapani V."/>
            <person name="Bonilla-Rosso G."/>
            <person name="Karlsson M."/>
            <person name="Shevchenko A."/>
            <person name="Choi S.R."/>
            <person name="Kim H.G."/>
            <person name="Park J.Y."/>
            <person name="Lim Y.P."/>
            <person name="Ludwig-Muller J."/>
            <person name="Dixelius C."/>
        </authorList>
    </citation>
    <scope>NUCLEOTIDE SEQUENCE</scope>
    <source>
        <tissue evidence="2">Potato root galls</tissue>
    </source>
</reference>
<feature type="non-terminal residue" evidence="2">
    <location>
        <position position="1"/>
    </location>
</feature>
<feature type="non-terminal residue" evidence="2">
    <location>
        <position position="130"/>
    </location>
</feature>
<proteinExistence type="predicted"/>
<evidence type="ECO:0000313" key="2">
    <source>
        <dbReference type="EMBL" id="CRZ12868.1"/>
    </source>
</evidence>
<evidence type="ECO:0000256" key="1">
    <source>
        <dbReference type="SAM" id="MobiDB-lite"/>
    </source>
</evidence>
<accession>A0A0H5RFS2</accession>